<dbReference type="RefSeq" id="WP_209861374.1">
    <property type="nucleotide sequence ID" value="NZ_JAGGLD010000002.1"/>
</dbReference>
<feature type="compositionally biased region" description="Basic and acidic residues" evidence="1">
    <location>
        <begin position="58"/>
        <end position="71"/>
    </location>
</feature>
<evidence type="ECO:0000313" key="2">
    <source>
        <dbReference type="EMBL" id="MBP2000874.1"/>
    </source>
</evidence>
<sequence>MKSKFESELTRRYLLNSHSREGLDEVVQDHEDVEFGSEDEIEGSNESMENEVFLNGEGQKKTRDLYRESYE</sequence>
<accession>A0ABS4JGN0</accession>
<proteinExistence type="predicted"/>
<dbReference type="Proteomes" id="UP001519288">
    <property type="component" value="Unassembled WGS sequence"/>
</dbReference>
<evidence type="ECO:0000256" key="1">
    <source>
        <dbReference type="SAM" id="MobiDB-lite"/>
    </source>
</evidence>
<comment type="caution">
    <text evidence="2">The sequence shown here is derived from an EMBL/GenBank/DDBJ whole genome shotgun (WGS) entry which is preliminary data.</text>
</comment>
<organism evidence="2 3">
    <name type="scientific">Paenibacillus shirakamiensis</name>
    <dbReference type="NCBI Taxonomy" id="1265935"/>
    <lineage>
        <taxon>Bacteria</taxon>
        <taxon>Bacillati</taxon>
        <taxon>Bacillota</taxon>
        <taxon>Bacilli</taxon>
        <taxon>Bacillales</taxon>
        <taxon>Paenibacillaceae</taxon>
        <taxon>Paenibacillus</taxon>
    </lineage>
</organism>
<gene>
    <name evidence="2" type="ORF">J2Z69_001905</name>
</gene>
<feature type="region of interest" description="Disordered" evidence="1">
    <location>
        <begin position="36"/>
        <end position="71"/>
    </location>
</feature>
<keyword evidence="3" id="KW-1185">Reference proteome</keyword>
<reference evidence="2 3" key="1">
    <citation type="submission" date="2021-03" db="EMBL/GenBank/DDBJ databases">
        <title>Genomic Encyclopedia of Type Strains, Phase IV (KMG-IV): sequencing the most valuable type-strain genomes for metagenomic binning, comparative biology and taxonomic classification.</title>
        <authorList>
            <person name="Goeker M."/>
        </authorList>
    </citation>
    <scope>NUCLEOTIDE SEQUENCE [LARGE SCALE GENOMIC DNA]</scope>
    <source>
        <strain evidence="2 3">DSM 26806</strain>
    </source>
</reference>
<name>A0ABS4JGN0_9BACL</name>
<evidence type="ECO:0000313" key="3">
    <source>
        <dbReference type="Proteomes" id="UP001519288"/>
    </source>
</evidence>
<protein>
    <submittedName>
        <fullName evidence="2">Uncharacterized protein</fullName>
    </submittedName>
</protein>
<dbReference type="EMBL" id="JAGGLD010000002">
    <property type="protein sequence ID" value="MBP2000874.1"/>
    <property type="molecule type" value="Genomic_DNA"/>
</dbReference>